<comment type="similarity">
    <text evidence="1 4">Belongs to the short-chain dehydrogenases/reductases (SDR) family.</text>
</comment>
<name>A0A6A6WLL0_9PEZI</name>
<protein>
    <submittedName>
        <fullName evidence="5">Putative short chain dehydrogenase/oxidoreductase</fullName>
    </submittedName>
</protein>
<dbReference type="PANTHER" id="PTHR42760:SF133">
    <property type="entry name" value="3-OXOACYL-[ACYL-CARRIER-PROTEIN] REDUCTASE"/>
    <property type="match status" value="1"/>
</dbReference>
<dbReference type="EMBL" id="ML996565">
    <property type="protein sequence ID" value="KAF2763071.1"/>
    <property type="molecule type" value="Genomic_DNA"/>
</dbReference>
<gene>
    <name evidence="5" type="ORF">EJ05DRAFT_433319</name>
</gene>
<evidence type="ECO:0000256" key="3">
    <source>
        <dbReference type="ARBA" id="ARBA00023002"/>
    </source>
</evidence>
<organism evidence="5 6">
    <name type="scientific">Pseudovirgaria hyperparasitica</name>
    <dbReference type="NCBI Taxonomy" id="470096"/>
    <lineage>
        <taxon>Eukaryota</taxon>
        <taxon>Fungi</taxon>
        <taxon>Dikarya</taxon>
        <taxon>Ascomycota</taxon>
        <taxon>Pezizomycotina</taxon>
        <taxon>Dothideomycetes</taxon>
        <taxon>Dothideomycetes incertae sedis</taxon>
        <taxon>Acrospermales</taxon>
        <taxon>Acrospermaceae</taxon>
        <taxon>Pseudovirgaria</taxon>
    </lineage>
</organism>
<dbReference type="FunFam" id="3.40.50.720:FF:000084">
    <property type="entry name" value="Short-chain dehydrogenase reductase"/>
    <property type="match status" value="1"/>
</dbReference>
<reference evidence="5" key="1">
    <citation type="journal article" date="2020" name="Stud. Mycol.">
        <title>101 Dothideomycetes genomes: a test case for predicting lifestyles and emergence of pathogens.</title>
        <authorList>
            <person name="Haridas S."/>
            <person name="Albert R."/>
            <person name="Binder M."/>
            <person name="Bloem J."/>
            <person name="Labutti K."/>
            <person name="Salamov A."/>
            <person name="Andreopoulos B."/>
            <person name="Baker S."/>
            <person name="Barry K."/>
            <person name="Bills G."/>
            <person name="Bluhm B."/>
            <person name="Cannon C."/>
            <person name="Castanera R."/>
            <person name="Culley D."/>
            <person name="Daum C."/>
            <person name="Ezra D."/>
            <person name="Gonzalez J."/>
            <person name="Henrissat B."/>
            <person name="Kuo A."/>
            <person name="Liang C."/>
            <person name="Lipzen A."/>
            <person name="Lutzoni F."/>
            <person name="Magnuson J."/>
            <person name="Mondo S."/>
            <person name="Nolan M."/>
            <person name="Ohm R."/>
            <person name="Pangilinan J."/>
            <person name="Park H.-J."/>
            <person name="Ramirez L."/>
            <person name="Alfaro M."/>
            <person name="Sun H."/>
            <person name="Tritt A."/>
            <person name="Yoshinaga Y."/>
            <person name="Zwiers L.-H."/>
            <person name="Turgeon B."/>
            <person name="Goodwin S."/>
            <person name="Spatafora J."/>
            <person name="Crous P."/>
            <person name="Grigoriev I."/>
        </authorList>
    </citation>
    <scope>NUCLEOTIDE SEQUENCE</scope>
    <source>
        <strain evidence="5">CBS 121739</strain>
    </source>
</reference>
<dbReference type="PRINTS" id="PR00081">
    <property type="entry name" value="GDHRDH"/>
</dbReference>
<dbReference type="GO" id="GO:0016616">
    <property type="term" value="F:oxidoreductase activity, acting on the CH-OH group of donors, NAD or NADP as acceptor"/>
    <property type="evidence" value="ECO:0007669"/>
    <property type="project" value="TreeGrafter"/>
</dbReference>
<dbReference type="OrthoDB" id="1669814at2759"/>
<evidence type="ECO:0000313" key="5">
    <source>
        <dbReference type="EMBL" id="KAF2763071.1"/>
    </source>
</evidence>
<dbReference type="InterPro" id="IPR036291">
    <property type="entry name" value="NAD(P)-bd_dom_sf"/>
</dbReference>
<keyword evidence="3" id="KW-0560">Oxidoreductase</keyword>
<dbReference type="RefSeq" id="XP_033605522.1">
    <property type="nucleotide sequence ID" value="XM_033741604.1"/>
</dbReference>
<accession>A0A6A6WLL0</accession>
<dbReference type="AlphaFoldDB" id="A0A6A6WLL0"/>
<sequence length="258" mass="27359">MTSTTKIVIITGCSSGIGLAATKLFVEKGYNVFGLDVADFAIEMDDKVFSFHKADLCKDGAIEAAVEACVKKFGPPTTLLNIAGVMDAFEAADTVSDAQWDRQIAVNLTAPVKLMRAVLPHMQAAKQGAIVNVCSRAAIGGACAGVAYTASKHGLLGATKNTAWRFRKERIRVNAVLPGAIATGIGSSISRDSFDKASYAECLPVTNLTSDQSLEYEQRKEQDIQPEAVAKSIYFLASEDAGVLTGVCMPVDKGWSTI</sequence>
<evidence type="ECO:0000313" key="6">
    <source>
        <dbReference type="Proteomes" id="UP000799437"/>
    </source>
</evidence>
<evidence type="ECO:0000256" key="1">
    <source>
        <dbReference type="ARBA" id="ARBA00006484"/>
    </source>
</evidence>
<dbReference type="PANTHER" id="PTHR42760">
    <property type="entry name" value="SHORT-CHAIN DEHYDROGENASES/REDUCTASES FAMILY MEMBER"/>
    <property type="match status" value="1"/>
</dbReference>
<dbReference type="Pfam" id="PF00106">
    <property type="entry name" value="adh_short"/>
    <property type="match status" value="1"/>
</dbReference>
<dbReference type="InterPro" id="IPR002347">
    <property type="entry name" value="SDR_fam"/>
</dbReference>
<dbReference type="SUPFAM" id="SSF51735">
    <property type="entry name" value="NAD(P)-binding Rossmann-fold domains"/>
    <property type="match status" value="1"/>
</dbReference>
<dbReference type="Proteomes" id="UP000799437">
    <property type="component" value="Unassembled WGS sequence"/>
</dbReference>
<keyword evidence="6" id="KW-1185">Reference proteome</keyword>
<evidence type="ECO:0000256" key="4">
    <source>
        <dbReference type="RuleBase" id="RU000363"/>
    </source>
</evidence>
<keyword evidence="2" id="KW-0521">NADP</keyword>
<dbReference type="PRINTS" id="PR00080">
    <property type="entry name" value="SDRFAMILY"/>
</dbReference>
<dbReference type="Gene3D" id="3.40.50.720">
    <property type="entry name" value="NAD(P)-binding Rossmann-like Domain"/>
    <property type="match status" value="1"/>
</dbReference>
<dbReference type="CDD" id="cd05233">
    <property type="entry name" value="SDR_c"/>
    <property type="match status" value="1"/>
</dbReference>
<dbReference type="GeneID" id="54482658"/>
<proteinExistence type="inferred from homology"/>
<evidence type="ECO:0000256" key="2">
    <source>
        <dbReference type="ARBA" id="ARBA00022857"/>
    </source>
</evidence>